<evidence type="ECO:0000259" key="3">
    <source>
        <dbReference type="Pfam" id="PF19843"/>
    </source>
</evidence>
<accession>A0ABP8JRN2</accession>
<keyword evidence="2" id="KW-0732">Signal</keyword>
<reference evidence="5" key="1">
    <citation type="journal article" date="2019" name="Int. J. Syst. Evol. Microbiol.">
        <title>The Global Catalogue of Microorganisms (GCM) 10K type strain sequencing project: providing services to taxonomists for standard genome sequencing and annotation.</title>
        <authorList>
            <consortium name="The Broad Institute Genomics Platform"/>
            <consortium name="The Broad Institute Genome Sequencing Center for Infectious Disease"/>
            <person name="Wu L."/>
            <person name="Ma J."/>
        </authorList>
    </citation>
    <scope>NUCLEOTIDE SEQUENCE [LARGE SCALE GENOMIC DNA]</scope>
    <source>
        <strain evidence="5">JCM 17738</strain>
    </source>
</reference>
<comment type="caution">
    <text evidence="4">The sequence shown here is derived from an EMBL/GenBank/DDBJ whole genome shotgun (WGS) entry which is preliminary data.</text>
</comment>
<evidence type="ECO:0000313" key="4">
    <source>
        <dbReference type="EMBL" id="GAA4394984.1"/>
    </source>
</evidence>
<protein>
    <recommendedName>
        <fullName evidence="3">DUF6318 domain-containing protein</fullName>
    </recommendedName>
</protein>
<organism evidence="4 5">
    <name type="scientific">Ornithinibacter aureus</name>
    <dbReference type="NCBI Taxonomy" id="622664"/>
    <lineage>
        <taxon>Bacteria</taxon>
        <taxon>Bacillati</taxon>
        <taxon>Actinomycetota</taxon>
        <taxon>Actinomycetes</taxon>
        <taxon>Micrococcales</taxon>
        <taxon>Intrasporangiaceae</taxon>
        <taxon>Ornithinibacter</taxon>
    </lineage>
</organism>
<proteinExistence type="predicted"/>
<feature type="signal peptide" evidence="2">
    <location>
        <begin position="1"/>
        <end position="23"/>
    </location>
</feature>
<gene>
    <name evidence="4" type="ORF">GCM10023153_16600</name>
</gene>
<dbReference type="Pfam" id="PF19843">
    <property type="entry name" value="DUF6318"/>
    <property type="match status" value="1"/>
</dbReference>
<evidence type="ECO:0000256" key="2">
    <source>
        <dbReference type="SAM" id="SignalP"/>
    </source>
</evidence>
<dbReference type="InterPro" id="IPR046281">
    <property type="entry name" value="DUF6318"/>
</dbReference>
<keyword evidence="5" id="KW-1185">Reference proteome</keyword>
<feature type="domain" description="DUF6318" evidence="3">
    <location>
        <begin position="49"/>
        <end position="181"/>
    </location>
</feature>
<sequence length="185" mass="19301">MPFAATVAALALVVAGCSQPEPAPPTTAPPATSAAPSPTTTPTPTQTGPDIPAAARTQDEKGGIAFVKFFIDQVNESYTTPRDDLIPALSDPECISCADSQSKAKQFVASKSRAVAPPYTPSKLTWVGEQATGVFIVTMTLRQAETEIRLLSGKAAGTIPEAKDDYRVGITWKGDQWIIVGLAGA</sequence>
<evidence type="ECO:0000313" key="5">
    <source>
        <dbReference type="Proteomes" id="UP001500390"/>
    </source>
</evidence>
<dbReference type="EMBL" id="BAABFX010000025">
    <property type="protein sequence ID" value="GAA4394984.1"/>
    <property type="molecule type" value="Genomic_DNA"/>
</dbReference>
<evidence type="ECO:0000256" key="1">
    <source>
        <dbReference type="SAM" id="MobiDB-lite"/>
    </source>
</evidence>
<feature type="chain" id="PRO_5047319632" description="DUF6318 domain-containing protein" evidence="2">
    <location>
        <begin position="24"/>
        <end position="185"/>
    </location>
</feature>
<feature type="region of interest" description="Disordered" evidence="1">
    <location>
        <begin position="19"/>
        <end position="54"/>
    </location>
</feature>
<dbReference type="Proteomes" id="UP001500390">
    <property type="component" value="Unassembled WGS sequence"/>
</dbReference>
<name>A0ABP8JRN2_9MICO</name>
<feature type="compositionally biased region" description="Low complexity" evidence="1">
    <location>
        <begin position="29"/>
        <end position="45"/>
    </location>
</feature>